<dbReference type="Proteomes" id="UP000675747">
    <property type="component" value="Unassembled WGS sequence"/>
</dbReference>
<keyword evidence="1" id="KW-0472">Membrane</keyword>
<evidence type="ECO:0000313" key="2">
    <source>
        <dbReference type="EMBL" id="MBR0562167.1"/>
    </source>
</evidence>
<accession>A0A8J7VS84</accession>
<evidence type="ECO:0000313" key="4">
    <source>
        <dbReference type="Proteomes" id="UP000675747"/>
    </source>
</evidence>
<keyword evidence="1" id="KW-0812">Transmembrane</keyword>
<keyword evidence="1" id="KW-1133">Transmembrane helix</keyword>
<reference evidence="2" key="2">
    <citation type="submission" date="2021-04" db="EMBL/GenBank/DDBJ databases">
        <authorList>
            <person name="Karlyshev A.V."/>
        </authorList>
    </citation>
    <scope>NUCLEOTIDE SEQUENCE</scope>
    <source>
        <strain evidence="2">LMG 29479</strain>
    </source>
</reference>
<reference evidence="3 4" key="1">
    <citation type="journal article" date="2021" name="Microbiol. Resour. Announc.">
        <title>Draft Genome Sequence of Coralloluteibacterium stylophorae LMG 29479T.</title>
        <authorList>
            <person name="Karlyshev A.V."/>
            <person name="Kudryashova E.B."/>
            <person name="Ariskina E.V."/>
            <person name="Conroy A.P."/>
            <person name="Abidueva E.Y."/>
        </authorList>
    </citation>
    <scope>NUCLEOTIDE SEQUENCE [LARGE SCALE GENOMIC DNA]</scope>
    <source>
        <strain evidence="3 4">LMG 29479</strain>
    </source>
</reference>
<feature type="transmembrane region" description="Helical" evidence="1">
    <location>
        <begin position="77"/>
        <end position="95"/>
    </location>
</feature>
<dbReference type="EMBL" id="JAGQFT010000037">
    <property type="protein sequence ID" value="MBR0562167.1"/>
    <property type="molecule type" value="Genomic_DNA"/>
</dbReference>
<feature type="transmembrane region" description="Helical" evidence="1">
    <location>
        <begin position="20"/>
        <end position="38"/>
    </location>
</feature>
<name>A0A8J7VS84_9GAMM</name>
<proteinExistence type="predicted"/>
<gene>
    <name evidence="3" type="ORF">KB893_014115</name>
    <name evidence="2" type="ORF">KB893_06510</name>
</gene>
<comment type="caution">
    <text evidence="2">The sequence shown here is derived from an EMBL/GenBank/DDBJ whole genome shotgun (WGS) entry which is preliminary data.</text>
</comment>
<dbReference type="AlphaFoldDB" id="A0A8J7VS84"/>
<evidence type="ECO:0000256" key="1">
    <source>
        <dbReference type="SAM" id="Phobius"/>
    </source>
</evidence>
<dbReference type="EMBL" id="JAGQFT020000010">
    <property type="protein sequence ID" value="MBS7458271.1"/>
    <property type="molecule type" value="Genomic_DNA"/>
</dbReference>
<protein>
    <submittedName>
        <fullName evidence="2">Uncharacterized protein</fullName>
    </submittedName>
</protein>
<feature type="transmembrane region" description="Helical" evidence="1">
    <location>
        <begin position="45"/>
        <end position="65"/>
    </location>
</feature>
<sequence>MLPLVAMQAGDDVDWGPGDFLAAAVLLAAACGAIDLALRSTRGPCYLAGVALAAGTALALVWSNLAVGLIGSEDDPANLLFAAVLAIGLLGAVVARFDPPGMARALALTAGAQALVAVFALASGAGGASALAAAFVVPWLAAAALFRRAAAASGTPPAPAA</sequence>
<evidence type="ECO:0000313" key="3">
    <source>
        <dbReference type="EMBL" id="MBS7458271.1"/>
    </source>
</evidence>
<dbReference type="RefSeq" id="WP_211926113.1">
    <property type="nucleotide sequence ID" value="NZ_JAGQFT020000010.1"/>
</dbReference>
<organism evidence="2">
    <name type="scientific">Coralloluteibacterium stylophorae</name>
    <dbReference type="NCBI Taxonomy" id="1776034"/>
    <lineage>
        <taxon>Bacteria</taxon>
        <taxon>Pseudomonadati</taxon>
        <taxon>Pseudomonadota</taxon>
        <taxon>Gammaproteobacteria</taxon>
        <taxon>Lysobacterales</taxon>
        <taxon>Lysobacteraceae</taxon>
        <taxon>Coralloluteibacterium</taxon>
    </lineage>
</organism>
<keyword evidence="4" id="KW-1185">Reference proteome</keyword>